<dbReference type="InterPro" id="IPR002104">
    <property type="entry name" value="Integrase_catalytic"/>
</dbReference>
<evidence type="ECO:0000256" key="2">
    <source>
        <dbReference type="ARBA" id="ARBA00023125"/>
    </source>
</evidence>
<organism evidence="5 6">
    <name type="scientific">Aquirufa aurantiipilula</name>
    <dbReference type="NCBI Taxonomy" id="2696561"/>
    <lineage>
        <taxon>Bacteria</taxon>
        <taxon>Pseudomonadati</taxon>
        <taxon>Bacteroidota</taxon>
        <taxon>Cytophagia</taxon>
        <taxon>Cytophagales</taxon>
        <taxon>Flectobacillaceae</taxon>
        <taxon>Aquirufa</taxon>
    </lineage>
</organism>
<dbReference type="InterPro" id="IPR050090">
    <property type="entry name" value="Tyrosine_recombinase_XerCD"/>
</dbReference>
<feature type="domain" description="Tyr recombinase" evidence="4">
    <location>
        <begin position="221"/>
        <end position="504"/>
    </location>
</feature>
<protein>
    <submittedName>
        <fullName evidence="5">Tyrosine-type recombinase/integrase</fullName>
    </submittedName>
</protein>
<dbReference type="Proteomes" id="UP001321344">
    <property type="component" value="Unassembled WGS sequence"/>
</dbReference>
<dbReference type="PANTHER" id="PTHR30349">
    <property type="entry name" value="PHAGE INTEGRASE-RELATED"/>
    <property type="match status" value="1"/>
</dbReference>
<comment type="caution">
    <text evidence="5">The sequence shown here is derived from an EMBL/GenBank/DDBJ whole genome shotgun (WGS) entry which is preliminary data.</text>
</comment>
<dbReference type="Pfam" id="PF00589">
    <property type="entry name" value="Phage_integrase"/>
    <property type="match status" value="1"/>
</dbReference>
<dbReference type="InterPro" id="IPR011010">
    <property type="entry name" value="DNA_brk_join_enz"/>
</dbReference>
<evidence type="ECO:0000259" key="4">
    <source>
        <dbReference type="PROSITE" id="PS51898"/>
    </source>
</evidence>
<evidence type="ECO:0000313" key="5">
    <source>
        <dbReference type="EMBL" id="MDF5691606.1"/>
    </source>
</evidence>
<dbReference type="PANTHER" id="PTHR30349:SF41">
    <property type="entry name" value="INTEGRASE_RECOMBINASE PROTEIN MJ0367-RELATED"/>
    <property type="match status" value="1"/>
</dbReference>
<evidence type="ECO:0000256" key="1">
    <source>
        <dbReference type="ARBA" id="ARBA00008857"/>
    </source>
</evidence>
<keyword evidence="3" id="KW-0233">DNA recombination</keyword>
<gene>
    <name evidence="5" type="ORF">PQG43_12100</name>
</gene>
<name>A0ABT6BMA3_9BACT</name>
<keyword evidence="6" id="KW-1185">Reference proteome</keyword>
<dbReference type="Gene3D" id="1.10.443.10">
    <property type="entry name" value="Intergrase catalytic core"/>
    <property type="match status" value="2"/>
</dbReference>
<dbReference type="InterPro" id="IPR013762">
    <property type="entry name" value="Integrase-like_cat_sf"/>
</dbReference>
<sequence length="513" mass="60318">MKFKTKTMHFQLENKHMYQFFYIRKSKSNSKIGIIYKAVYDNRTPISRDSLKISIPIKYWDDKKQEVKVHSEVEYEKINYLINQHKSEFLAANKKAVRTNRDCFIEFAKEHLEKEYSNVGTKIKYTTVLNSLKKYVQDVLGKDSLTFEELRKIDFIGGYKKWVLKRQYNNRDESISKRTKTIFNYVVVIQTFVKKYNQLNPEKDEIKTIHYTSGIENFDNVEPKMLYPDEIDRLINYNTISVRKTDKTIAAKYQFLFQFFASGLRVSDILLLNFKHFVKGRIEFIVKKNGKKISIPFSYKASKMLGHFYPNEFEVAKLANLLGDIELKGYEVEELININSHMKPLEDLTIDDLVQFQQFLIDDRTEDNSKRLKVLKDIIIRVEILIAKTMSDILGDKPSGLVFDYLDYNDFNDLRIMDKKDLSNEQNYKLHRARTTYNGRLNRIAKRIGVDKITSHVSRHSFAYYMLSTGASVEEISFALGHASIEITQSYIKQFPSRYSDEAISRFGANFNV</sequence>
<evidence type="ECO:0000256" key="3">
    <source>
        <dbReference type="ARBA" id="ARBA00023172"/>
    </source>
</evidence>
<dbReference type="EMBL" id="JARJOW010000009">
    <property type="protein sequence ID" value="MDF5691606.1"/>
    <property type="molecule type" value="Genomic_DNA"/>
</dbReference>
<evidence type="ECO:0000313" key="6">
    <source>
        <dbReference type="Proteomes" id="UP001321344"/>
    </source>
</evidence>
<reference evidence="5 6" key="1">
    <citation type="submission" date="2023-03" db="EMBL/GenBank/DDBJ databases">
        <title>Genome sequencing of Aquirufa.</title>
        <authorList>
            <person name="Pitt A."/>
            <person name="Hahn M.W."/>
        </authorList>
    </citation>
    <scope>NUCLEOTIDE SEQUENCE [LARGE SCALE GENOMIC DNA]</scope>
    <source>
        <strain evidence="5 6">WAEICH-18A</strain>
    </source>
</reference>
<proteinExistence type="inferred from homology"/>
<accession>A0ABT6BMA3</accession>
<keyword evidence="2" id="KW-0238">DNA-binding</keyword>
<comment type="similarity">
    <text evidence="1">Belongs to the 'phage' integrase family.</text>
</comment>
<dbReference type="PROSITE" id="PS51898">
    <property type="entry name" value="TYR_RECOMBINASE"/>
    <property type="match status" value="1"/>
</dbReference>
<dbReference type="SUPFAM" id="SSF56349">
    <property type="entry name" value="DNA breaking-rejoining enzymes"/>
    <property type="match status" value="1"/>
</dbReference>